<organism evidence="1 2">
    <name type="scientific">Vasconcelosia minhoensis LEGE 07310</name>
    <dbReference type="NCBI Taxonomy" id="915328"/>
    <lineage>
        <taxon>Bacteria</taxon>
        <taxon>Bacillati</taxon>
        <taxon>Cyanobacteriota</taxon>
        <taxon>Cyanophyceae</taxon>
        <taxon>Nodosilineales</taxon>
        <taxon>Cymatolegaceae</taxon>
        <taxon>Vasconcelosia</taxon>
        <taxon>Vasconcelosia minhoensis</taxon>
    </lineage>
</organism>
<evidence type="ECO:0000313" key="2">
    <source>
        <dbReference type="Proteomes" id="UP000636505"/>
    </source>
</evidence>
<accession>A0A8J7AS39</accession>
<evidence type="ECO:0000313" key="1">
    <source>
        <dbReference type="EMBL" id="MBE9079636.1"/>
    </source>
</evidence>
<name>A0A8J7AS39_9CYAN</name>
<keyword evidence="2" id="KW-1185">Reference proteome</keyword>
<dbReference type="EMBL" id="JADEXG010000062">
    <property type="protein sequence ID" value="MBE9079636.1"/>
    <property type="molecule type" value="Genomic_DNA"/>
</dbReference>
<dbReference type="Proteomes" id="UP000636505">
    <property type="component" value="Unassembled WGS sequence"/>
</dbReference>
<sequence>MLFDLSFAVLIFSGALTDHLAAGIGLVLLSAAAARIAIMAQCSGCDWSQSS</sequence>
<comment type="caution">
    <text evidence="1">The sequence shown here is derived from an EMBL/GenBank/DDBJ whole genome shotgun (WGS) entry which is preliminary data.</text>
</comment>
<proteinExistence type="predicted"/>
<gene>
    <name evidence="1" type="ORF">IQ241_20440</name>
</gene>
<dbReference type="AlphaFoldDB" id="A0A8J7AS39"/>
<protein>
    <submittedName>
        <fullName evidence="1">Uncharacterized protein</fullName>
    </submittedName>
</protein>
<reference evidence="1" key="1">
    <citation type="submission" date="2020-10" db="EMBL/GenBank/DDBJ databases">
        <authorList>
            <person name="Castelo-Branco R."/>
            <person name="Eusebio N."/>
            <person name="Adriana R."/>
            <person name="Vieira A."/>
            <person name="Brugerolle De Fraissinette N."/>
            <person name="Rezende De Castro R."/>
            <person name="Schneider M.P."/>
            <person name="Vasconcelos V."/>
            <person name="Leao P.N."/>
        </authorList>
    </citation>
    <scope>NUCLEOTIDE SEQUENCE</scope>
    <source>
        <strain evidence="1">LEGE 07310</strain>
    </source>
</reference>
<dbReference type="RefSeq" id="WP_193910796.1">
    <property type="nucleotide sequence ID" value="NZ_JADEXG010000062.1"/>
</dbReference>